<evidence type="ECO:0000313" key="2">
    <source>
        <dbReference type="EMBL" id="PMD38463.1"/>
    </source>
</evidence>
<dbReference type="EMBL" id="KZ613948">
    <property type="protein sequence ID" value="PMD38463.1"/>
    <property type="molecule type" value="Genomic_DNA"/>
</dbReference>
<dbReference type="InterPro" id="IPR036361">
    <property type="entry name" value="SAP_dom_sf"/>
</dbReference>
<protein>
    <submittedName>
        <fullName evidence="2">Uncharacterized protein</fullName>
    </submittedName>
</protein>
<accession>A0A2J6RIV7</accession>
<feature type="region of interest" description="Disordered" evidence="1">
    <location>
        <begin position="125"/>
        <end position="186"/>
    </location>
</feature>
<evidence type="ECO:0000313" key="3">
    <source>
        <dbReference type="Proteomes" id="UP000235786"/>
    </source>
</evidence>
<dbReference type="SUPFAM" id="SSF68906">
    <property type="entry name" value="SAP domain"/>
    <property type="match status" value="1"/>
</dbReference>
<dbReference type="AlphaFoldDB" id="A0A2J6RIV7"/>
<feature type="compositionally biased region" description="Basic and acidic residues" evidence="1">
    <location>
        <begin position="158"/>
        <end position="179"/>
    </location>
</feature>
<gene>
    <name evidence="2" type="ORF">L207DRAFT_635800</name>
</gene>
<dbReference type="Gene3D" id="1.10.720.30">
    <property type="entry name" value="SAP domain"/>
    <property type="match status" value="1"/>
</dbReference>
<sequence length="186" mass="21029">MDYNRWETFDLRAECTNRRLSAVGNKFGLVRRLVEDDVEKRGANVSIFDKYNDPEGVGERQYIEEEIGFKRWAHVTVSDAEIDYHTRQIAKATAEKRTGVEALVIERKEALLGVEKRVKGLPVKTEGEEDAMEVDSAPIPATSRTARKRSISPSATSKETKKLKLELEVDGHPTGEHSRMRSSRLG</sequence>
<proteinExistence type="predicted"/>
<keyword evidence="3" id="KW-1185">Reference proteome</keyword>
<name>A0A2J6RIV7_HYAVF</name>
<dbReference type="Proteomes" id="UP000235786">
    <property type="component" value="Unassembled WGS sequence"/>
</dbReference>
<dbReference type="OrthoDB" id="3550453at2759"/>
<evidence type="ECO:0000256" key="1">
    <source>
        <dbReference type="SAM" id="MobiDB-lite"/>
    </source>
</evidence>
<reference evidence="2 3" key="1">
    <citation type="submission" date="2016-04" db="EMBL/GenBank/DDBJ databases">
        <title>A degradative enzymes factory behind the ericoid mycorrhizal symbiosis.</title>
        <authorList>
            <consortium name="DOE Joint Genome Institute"/>
            <person name="Martino E."/>
            <person name="Morin E."/>
            <person name="Grelet G."/>
            <person name="Kuo A."/>
            <person name="Kohler A."/>
            <person name="Daghino S."/>
            <person name="Barry K."/>
            <person name="Choi C."/>
            <person name="Cichocki N."/>
            <person name="Clum A."/>
            <person name="Copeland A."/>
            <person name="Hainaut M."/>
            <person name="Haridas S."/>
            <person name="Labutti K."/>
            <person name="Lindquist E."/>
            <person name="Lipzen A."/>
            <person name="Khouja H.-R."/>
            <person name="Murat C."/>
            <person name="Ohm R."/>
            <person name="Olson A."/>
            <person name="Spatafora J."/>
            <person name="Veneault-Fourrey C."/>
            <person name="Henrissat B."/>
            <person name="Grigoriev I."/>
            <person name="Martin F."/>
            <person name="Perotto S."/>
        </authorList>
    </citation>
    <scope>NUCLEOTIDE SEQUENCE [LARGE SCALE GENOMIC DNA]</scope>
    <source>
        <strain evidence="2 3">F</strain>
    </source>
</reference>
<organism evidence="2 3">
    <name type="scientific">Hyaloscypha variabilis (strain UAMH 11265 / GT02V1 / F)</name>
    <name type="common">Meliniomyces variabilis</name>
    <dbReference type="NCBI Taxonomy" id="1149755"/>
    <lineage>
        <taxon>Eukaryota</taxon>
        <taxon>Fungi</taxon>
        <taxon>Dikarya</taxon>
        <taxon>Ascomycota</taxon>
        <taxon>Pezizomycotina</taxon>
        <taxon>Leotiomycetes</taxon>
        <taxon>Helotiales</taxon>
        <taxon>Hyaloscyphaceae</taxon>
        <taxon>Hyaloscypha</taxon>
        <taxon>Hyaloscypha variabilis</taxon>
    </lineage>
</organism>